<evidence type="ECO:0000313" key="3">
    <source>
        <dbReference type="EMBL" id="NML34596.1"/>
    </source>
</evidence>
<name>A0A7Y0A150_9BURK</name>
<keyword evidence="4" id="KW-1185">Reference proteome</keyword>
<dbReference type="RefSeq" id="WP_169500787.1">
    <property type="nucleotide sequence ID" value="NZ_JABBFZ010000023.1"/>
</dbReference>
<proteinExistence type="predicted"/>
<evidence type="ECO:0000256" key="1">
    <source>
        <dbReference type="SAM" id="Phobius"/>
    </source>
</evidence>
<feature type="domain" description="Acyltransferase 3" evidence="2">
    <location>
        <begin position="38"/>
        <end position="381"/>
    </location>
</feature>
<organism evidence="3 4">
    <name type="scientific">Paraburkholderia antibiotica</name>
    <dbReference type="NCBI Taxonomy" id="2728839"/>
    <lineage>
        <taxon>Bacteria</taxon>
        <taxon>Pseudomonadati</taxon>
        <taxon>Pseudomonadota</taxon>
        <taxon>Betaproteobacteria</taxon>
        <taxon>Burkholderiales</taxon>
        <taxon>Burkholderiaceae</taxon>
        <taxon>Paraburkholderia</taxon>
    </lineage>
</organism>
<comment type="caution">
    <text evidence="3">The sequence shown here is derived from an EMBL/GenBank/DDBJ whole genome shotgun (WGS) entry which is preliminary data.</text>
</comment>
<feature type="transmembrane region" description="Helical" evidence="1">
    <location>
        <begin position="236"/>
        <end position="253"/>
    </location>
</feature>
<gene>
    <name evidence="3" type="ORF">HHL14_27680</name>
</gene>
<dbReference type="GO" id="GO:0016747">
    <property type="term" value="F:acyltransferase activity, transferring groups other than amino-acyl groups"/>
    <property type="evidence" value="ECO:0007669"/>
    <property type="project" value="InterPro"/>
</dbReference>
<reference evidence="3 4" key="1">
    <citation type="submission" date="2020-04" db="EMBL/GenBank/DDBJ databases">
        <title>Paraburkholderia sp. G-4-1-8 isolated from soil.</title>
        <authorList>
            <person name="Dahal R.H."/>
        </authorList>
    </citation>
    <scope>NUCLEOTIDE SEQUENCE [LARGE SCALE GENOMIC DNA]</scope>
    <source>
        <strain evidence="3 4">G-4-1-8</strain>
    </source>
</reference>
<feature type="transmembrane region" description="Helical" evidence="1">
    <location>
        <begin position="265"/>
        <end position="284"/>
    </location>
</feature>
<keyword evidence="1" id="KW-1133">Transmembrane helix</keyword>
<feature type="transmembrane region" description="Helical" evidence="1">
    <location>
        <begin position="121"/>
        <end position="138"/>
    </location>
</feature>
<accession>A0A7Y0A150</accession>
<feature type="transmembrane region" description="Helical" evidence="1">
    <location>
        <begin position="76"/>
        <end position="101"/>
    </location>
</feature>
<dbReference type="Proteomes" id="UP000583127">
    <property type="component" value="Unassembled WGS sequence"/>
</dbReference>
<evidence type="ECO:0000259" key="2">
    <source>
        <dbReference type="Pfam" id="PF01757"/>
    </source>
</evidence>
<feature type="transmembrane region" description="Helical" evidence="1">
    <location>
        <begin position="177"/>
        <end position="198"/>
    </location>
</feature>
<feature type="transmembrane region" description="Helical" evidence="1">
    <location>
        <begin position="362"/>
        <end position="384"/>
    </location>
</feature>
<keyword evidence="3" id="KW-0808">Transferase</keyword>
<dbReference type="EMBL" id="JABBFZ010000023">
    <property type="protein sequence ID" value="NML34596.1"/>
    <property type="molecule type" value="Genomic_DNA"/>
</dbReference>
<dbReference type="PANTHER" id="PTHR23028">
    <property type="entry name" value="ACETYLTRANSFERASE"/>
    <property type="match status" value="1"/>
</dbReference>
<feature type="transmembrane region" description="Helical" evidence="1">
    <location>
        <begin position="290"/>
        <end position="310"/>
    </location>
</feature>
<keyword evidence="3" id="KW-0012">Acyltransferase</keyword>
<feature type="transmembrane region" description="Helical" evidence="1">
    <location>
        <begin position="205"/>
        <end position="224"/>
    </location>
</feature>
<protein>
    <submittedName>
        <fullName evidence="3">Acyltransferase</fullName>
    </submittedName>
</protein>
<sequence>MKSAHETNPWRGGETIDSASTAVASEVLEIQTTRTHIKFLDGMRGLAALYVCLTHSWNFPSGNGIALSRAHRILRFLLEGGHCAVSVFIVLSGYCLTLPYLNGKRLKAGEFFATRAMRILPPYYACLLICLLLNYTLLSGKATGFWVETSPIDTRAILLHVFMLHDWSAASASKIDYVLWSVGVEWKIYFLLPVLVLFGRRFGFMRTAAASVVASFAVWVLLYRHDWLNPGAFGSSVYYVGLFACGMAAAVYVDQCQQGRARFDFKWIGVAMACLTVIVLATEFKKVGPLQVASLFSGLLACFVIVWMSLRERSAMKSFLSTGPITGLGKISFSLYLIHPPLLQLSWTYLIEPNFPASRFLIPITFAISVAVSIAGAYLFFWAFEFPSLMWIRRTRAARSRRTMGFAVADRAESAR</sequence>
<dbReference type="InterPro" id="IPR050879">
    <property type="entry name" value="Acyltransferase_3"/>
</dbReference>
<keyword evidence="1" id="KW-0812">Transmembrane</keyword>
<dbReference type="Pfam" id="PF01757">
    <property type="entry name" value="Acyl_transf_3"/>
    <property type="match status" value="1"/>
</dbReference>
<evidence type="ECO:0000313" key="4">
    <source>
        <dbReference type="Proteomes" id="UP000583127"/>
    </source>
</evidence>
<dbReference type="AlphaFoldDB" id="A0A7Y0A150"/>
<keyword evidence="1" id="KW-0472">Membrane</keyword>
<dbReference type="InterPro" id="IPR002656">
    <property type="entry name" value="Acyl_transf_3_dom"/>
</dbReference>